<evidence type="ECO:0000256" key="1">
    <source>
        <dbReference type="SAM" id="Phobius"/>
    </source>
</evidence>
<keyword evidence="1" id="KW-1133">Transmembrane helix</keyword>
<dbReference type="RefSeq" id="WP_319845166.1">
    <property type="nucleotide sequence ID" value="NZ_JAXAFJ010000008.1"/>
</dbReference>
<dbReference type="PANTHER" id="PTHR36698:SF2">
    <property type="entry name" value="MCE_MLAD DOMAIN-CONTAINING PROTEIN"/>
    <property type="match status" value="1"/>
</dbReference>
<gene>
    <name evidence="3" type="ORF">SCD90_13310</name>
</gene>
<keyword evidence="1" id="KW-0472">Membrane</keyword>
<organism evidence="3 4">
    <name type="scientific">Terrihabitans rhizophilus</name>
    <dbReference type="NCBI Taxonomy" id="3092662"/>
    <lineage>
        <taxon>Bacteria</taxon>
        <taxon>Pseudomonadati</taxon>
        <taxon>Pseudomonadota</taxon>
        <taxon>Alphaproteobacteria</taxon>
        <taxon>Hyphomicrobiales</taxon>
        <taxon>Terrihabitans</taxon>
    </lineage>
</organism>
<sequence length="437" mass="46369">METRANHFVIGLFTLAVLLGGFSFVWWFSGKSNLASRVDYRVVFQGSVSGLVRGSTVLFNGLNVGEVKSIAVAPDDPGKIYTVIGVDQSVPVRSDTKAQLEYQGLTGVASIMLQGGRADAPALVSQNGAPPTLIAQSSSYQDIMEGARTIMERADSVLTGLNSFVEENRAPLTKSVANVQTFTDALAKNASGLDSFLASTGEMAKAVADVAGPLRDLTADAQRIVKAVDPQRIASIVESTQQFANGISEVGPKLDVVLTNAQTVTSNLVTSSTKLNETLTGVQSVVAAVNPDRIRQVVDNAATFSETLKRNAPSVDEIVADARELSDRLNKASVRIDGVLARADSLLGEGQESGVFNEVREAAKSIRILSDNLDKRTASLSGDINKFTGQGLRDLSGLVASGRQTLSGVDRVVRDLERNPQRFIFGGGGVPDYAPRR</sequence>
<dbReference type="Proteomes" id="UP001274321">
    <property type="component" value="Unassembled WGS sequence"/>
</dbReference>
<keyword evidence="1" id="KW-0812">Transmembrane</keyword>
<dbReference type="PANTHER" id="PTHR36698">
    <property type="entry name" value="BLL5892 PROTEIN"/>
    <property type="match status" value="1"/>
</dbReference>
<name>A0ABU4RQD1_9HYPH</name>
<reference evidence="3 4" key="1">
    <citation type="submission" date="2023-11" db="EMBL/GenBank/DDBJ databases">
        <authorList>
            <person name="Bao R."/>
        </authorList>
    </citation>
    <scope>NUCLEOTIDE SEQUENCE [LARGE SCALE GENOMIC DNA]</scope>
    <source>
        <strain evidence="3 4">PJ23</strain>
    </source>
</reference>
<evidence type="ECO:0000259" key="2">
    <source>
        <dbReference type="Pfam" id="PF02470"/>
    </source>
</evidence>
<comment type="caution">
    <text evidence="3">The sequence shown here is derived from an EMBL/GenBank/DDBJ whole genome shotgun (WGS) entry which is preliminary data.</text>
</comment>
<accession>A0ABU4RQD1</accession>
<feature type="domain" description="Mce/MlaD" evidence="2">
    <location>
        <begin position="40"/>
        <end position="115"/>
    </location>
</feature>
<keyword evidence="4" id="KW-1185">Reference proteome</keyword>
<evidence type="ECO:0000313" key="4">
    <source>
        <dbReference type="Proteomes" id="UP001274321"/>
    </source>
</evidence>
<dbReference type="EMBL" id="JAXAFJ010000008">
    <property type="protein sequence ID" value="MDX6807044.1"/>
    <property type="molecule type" value="Genomic_DNA"/>
</dbReference>
<evidence type="ECO:0000313" key="3">
    <source>
        <dbReference type="EMBL" id="MDX6807044.1"/>
    </source>
</evidence>
<feature type="transmembrane region" description="Helical" evidence="1">
    <location>
        <begin position="7"/>
        <end position="28"/>
    </location>
</feature>
<protein>
    <submittedName>
        <fullName evidence="3">MlaD family protein</fullName>
    </submittedName>
</protein>
<dbReference type="InterPro" id="IPR003399">
    <property type="entry name" value="Mce/MlaD"/>
</dbReference>
<proteinExistence type="predicted"/>
<dbReference type="Pfam" id="PF02470">
    <property type="entry name" value="MlaD"/>
    <property type="match status" value="1"/>
</dbReference>